<organism evidence="2 3">
    <name type="scientific">Nannospalax galili</name>
    <name type="common">Northern Israeli blind subterranean mole rat</name>
    <name type="synonym">Spalax galili</name>
    <dbReference type="NCBI Taxonomy" id="1026970"/>
    <lineage>
        <taxon>Eukaryota</taxon>
        <taxon>Metazoa</taxon>
        <taxon>Chordata</taxon>
        <taxon>Craniata</taxon>
        <taxon>Vertebrata</taxon>
        <taxon>Euteleostomi</taxon>
        <taxon>Mammalia</taxon>
        <taxon>Eutheria</taxon>
        <taxon>Euarchontoglires</taxon>
        <taxon>Glires</taxon>
        <taxon>Rodentia</taxon>
        <taxon>Myomorpha</taxon>
        <taxon>Muroidea</taxon>
        <taxon>Spalacidae</taxon>
        <taxon>Spalacinae</taxon>
        <taxon>Nannospalax</taxon>
    </lineage>
</organism>
<reference evidence="2" key="2">
    <citation type="submission" date="2025-09" db="UniProtKB">
        <authorList>
            <consortium name="Ensembl"/>
        </authorList>
    </citation>
    <scope>IDENTIFICATION</scope>
</reference>
<keyword evidence="1" id="KW-0732">Signal</keyword>
<evidence type="ECO:0000313" key="2">
    <source>
        <dbReference type="Ensembl" id="ENSNGAP00000003271.1"/>
    </source>
</evidence>
<proteinExistence type="predicted"/>
<dbReference type="Proteomes" id="UP000694381">
    <property type="component" value="Unassembled WGS sequence"/>
</dbReference>
<dbReference type="OMA" id="NHMYPVR"/>
<dbReference type="Ensembl" id="ENSNGAT00000004580.1">
    <property type="protein sequence ID" value="ENSNGAP00000003271.1"/>
    <property type="gene ID" value="ENSNGAG00000003644.1"/>
</dbReference>
<gene>
    <name evidence="2" type="primary">Selplg</name>
</gene>
<dbReference type="GeneTree" id="ENSGT00440000039754"/>
<feature type="chain" id="PRO_5034225479" evidence="1">
    <location>
        <begin position="18"/>
        <end position="46"/>
    </location>
</feature>
<evidence type="ECO:0000313" key="3">
    <source>
        <dbReference type="Proteomes" id="UP000694381"/>
    </source>
</evidence>
<accession>A0A8C6QH38</accession>
<protein>
    <submittedName>
        <fullName evidence="2">Selectin, platelet (p-selectin) ligand</fullName>
    </submittedName>
</protein>
<evidence type="ECO:0000256" key="1">
    <source>
        <dbReference type="SAM" id="SignalP"/>
    </source>
</evidence>
<feature type="signal peptide" evidence="1">
    <location>
        <begin position="1"/>
        <end position="17"/>
    </location>
</feature>
<reference evidence="2" key="1">
    <citation type="submission" date="2025-08" db="UniProtKB">
        <authorList>
            <consortium name="Ensembl"/>
        </authorList>
    </citation>
    <scope>IDENTIFICATION</scope>
</reference>
<dbReference type="AlphaFoldDB" id="A0A8C6QH38"/>
<sequence>MLLHLLLLLTLLGPGNSLQLWDTLGEGVKEASGPALIRGRRQAGED</sequence>
<keyword evidence="3" id="KW-1185">Reference proteome</keyword>
<name>A0A8C6QH38_NANGA</name>